<evidence type="ECO:0000313" key="2">
    <source>
        <dbReference type="EMBL" id="WCT75353.1"/>
    </source>
</evidence>
<dbReference type="Pfam" id="PF03372">
    <property type="entry name" value="Exo_endo_phos"/>
    <property type="match status" value="1"/>
</dbReference>
<dbReference type="InterPro" id="IPR051916">
    <property type="entry name" value="GPI-anchor_lipid_remodeler"/>
</dbReference>
<dbReference type="PANTHER" id="PTHR14859">
    <property type="entry name" value="CALCOFLUOR WHITE HYPERSENSITIVE PROTEIN PRECURSOR"/>
    <property type="match status" value="1"/>
</dbReference>
<dbReference type="EMBL" id="CP117411">
    <property type="protein sequence ID" value="WCT75353.1"/>
    <property type="molecule type" value="Genomic_DNA"/>
</dbReference>
<reference evidence="2 3" key="1">
    <citation type="submission" date="2023-02" db="EMBL/GenBank/DDBJ databases">
        <title>Genome sequence of Sphingomonas naphthae.</title>
        <authorList>
            <person name="Kim S."/>
            <person name="Heo J."/>
            <person name="Kwon S.-W."/>
        </authorList>
    </citation>
    <scope>NUCLEOTIDE SEQUENCE [LARGE SCALE GENOMIC DNA]</scope>
    <source>
        <strain evidence="2 3">KACC 18716</strain>
    </source>
</reference>
<proteinExistence type="predicted"/>
<dbReference type="InterPro" id="IPR005135">
    <property type="entry name" value="Endo/exonuclease/phosphatase"/>
</dbReference>
<keyword evidence="2" id="KW-0540">Nuclease</keyword>
<dbReference type="InterPro" id="IPR036691">
    <property type="entry name" value="Endo/exonu/phosph_ase_sf"/>
</dbReference>
<sequence length="231" mass="25823">MPIIASYNIRKCIGSDRRRRPERVIEVLREIGADVVALQEADRRFGQRASAIPFHMLAEHSGYRPVPIAARHGSMGWHGNALLVGEGVEIRRCQALTIPALEPRGAVMADLDVRGRRLRVVGMHLDLSGLWRRRQARAILNHIAAQDEDMPCMLMGDLNEWMPAGGCLRDFAQHHQTIVTGPSFHARRPIGRLDRMFATPGIRVEEAGVHVSPTARIASDHLPVWARIRIG</sequence>
<keyword evidence="3" id="KW-1185">Reference proteome</keyword>
<protein>
    <submittedName>
        <fullName evidence="2">Endonuclease/exonuclease/phosphatase family protein</fullName>
    </submittedName>
</protein>
<accession>A0ABY7TQP9</accession>
<dbReference type="SUPFAM" id="SSF56219">
    <property type="entry name" value="DNase I-like"/>
    <property type="match status" value="1"/>
</dbReference>
<evidence type="ECO:0000313" key="3">
    <source>
        <dbReference type="Proteomes" id="UP001220395"/>
    </source>
</evidence>
<dbReference type="RefSeq" id="WP_273691157.1">
    <property type="nucleotide sequence ID" value="NZ_CP117411.1"/>
</dbReference>
<dbReference type="PANTHER" id="PTHR14859:SF15">
    <property type="entry name" value="ENDONUCLEASE_EXONUCLEASE_PHOSPHATASE DOMAIN-CONTAINING PROTEIN"/>
    <property type="match status" value="1"/>
</dbReference>
<evidence type="ECO:0000259" key="1">
    <source>
        <dbReference type="Pfam" id="PF03372"/>
    </source>
</evidence>
<keyword evidence="2" id="KW-0255">Endonuclease</keyword>
<gene>
    <name evidence="2" type="ORF">PQ455_09095</name>
</gene>
<dbReference type="GO" id="GO:0004519">
    <property type="term" value="F:endonuclease activity"/>
    <property type="evidence" value="ECO:0007669"/>
    <property type="project" value="UniProtKB-KW"/>
</dbReference>
<keyword evidence="2" id="KW-0378">Hydrolase</keyword>
<organism evidence="2 3">
    <name type="scientific">Sphingomonas naphthae</name>
    <dbReference type="NCBI Taxonomy" id="1813468"/>
    <lineage>
        <taxon>Bacteria</taxon>
        <taxon>Pseudomonadati</taxon>
        <taxon>Pseudomonadota</taxon>
        <taxon>Alphaproteobacteria</taxon>
        <taxon>Sphingomonadales</taxon>
        <taxon>Sphingomonadaceae</taxon>
        <taxon>Sphingomonas</taxon>
    </lineage>
</organism>
<feature type="domain" description="Endonuclease/exonuclease/phosphatase" evidence="1">
    <location>
        <begin position="5"/>
        <end position="221"/>
    </location>
</feature>
<dbReference type="Gene3D" id="3.60.10.10">
    <property type="entry name" value="Endonuclease/exonuclease/phosphatase"/>
    <property type="match status" value="1"/>
</dbReference>
<name>A0ABY7TQP9_9SPHN</name>
<dbReference type="Proteomes" id="UP001220395">
    <property type="component" value="Chromosome"/>
</dbReference>